<name>A0ACB9ELZ2_ARCLA</name>
<gene>
    <name evidence="1" type="ORF">L6452_07916</name>
</gene>
<dbReference type="EMBL" id="CM042048">
    <property type="protein sequence ID" value="KAI3759825.1"/>
    <property type="molecule type" value="Genomic_DNA"/>
</dbReference>
<sequence length="695" mass="79546">MAPKGDFFPWWAKDTRKGTPVIVTMENVNYSVVEIDGPDSAFRPIDKDRVKNAKQFTWVLILKANRAVGCLAWIGHILWALLGGIKKRLFFRRGVAMESEKSGKGKLLFRVILGLLMTAMAFLAFEVIAHYMRWPYFQEHNLHIPQTLEIRGCLHLIYVSWLGFRADYIAPLILAFSKFCVALFLIQSLDRMVLCLGCFWIKYKNIKPRINGDPFDSGDLEGAKYTYPMVLVQIPMCNEREVYEQSISAVCQLDWPKERLLIQVLDDSDDESIQWLIKGEVSKWMQKGVNIVYRHRLIRTGYKAGNLKSAMSCDYVKDYEFVAIFDADFQPNPDYLKLTVPHFKDNPELGLVQARWGFVNKDENLLTRLQDINLCFHFEVEQQVNGVFLNFFGFNGTAGVWRIKALEESGGWLERTTVEDMDIAVRAHLHGWKFIYLNDVKVLCEVPESYEAYKKQQHRWHSGPMQLFRLCLPAIITSKISIWKKANLILLFFLLRKLILPFYSFTLFCIILPLTMFVPEAELPAWVICYVPVFMSFLSILPAPKSFPFIAPYLLFENTMSVTKFNAMVSGLFQLGSSYEWVVTKKAGRASEPDLLAAAERELSPGLNHALLNRGASDSGLSELNKLKEQQEAAPKSPVKKMNKIYKKELALAFLLLTAALRSLLSAHGVHFYFLLFQGVSFLLVGLDLIGEQVS</sequence>
<evidence type="ECO:0000313" key="1">
    <source>
        <dbReference type="EMBL" id="KAI3759825.1"/>
    </source>
</evidence>
<protein>
    <submittedName>
        <fullName evidence="1">Uncharacterized protein</fullName>
    </submittedName>
</protein>
<comment type="caution">
    <text evidence="1">The sequence shown here is derived from an EMBL/GenBank/DDBJ whole genome shotgun (WGS) entry which is preliminary data.</text>
</comment>
<reference evidence="1 2" key="2">
    <citation type="journal article" date="2022" name="Mol. Ecol. Resour.">
        <title>The genomes of chicory, endive, great burdock and yacon provide insights into Asteraceae paleo-polyploidization history and plant inulin production.</title>
        <authorList>
            <person name="Fan W."/>
            <person name="Wang S."/>
            <person name="Wang H."/>
            <person name="Wang A."/>
            <person name="Jiang F."/>
            <person name="Liu H."/>
            <person name="Zhao H."/>
            <person name="Xu D."/>
            <person name="Zhang Y."/>
        </authorList>
    </citation>
    <scope>NUCLEOTIDE SEQUENCE [LARGE SCALE GENOMIC DNA]</scope>
    <source>
        <strain evidence="2">cv. Niubang</strain>
    </source>
</reference>
<dbReference type="Proteomes" id="UP001055879">
    <property type="component" value="Linkage Group LG02"/>
</dbReference>
<accession>A0ACB9ELZ2</accession>
<organism evidence="1 2">
    <name type="scientific">Arctium lappa</name>
    <name type="common">Greater burdock</name>
    <name type="synonym">Lappa major</name>
    <dbReference type="NCBI Taxonomy" id="4217"/>
    <lineage>
        <taxon>Eukaryota</taxon>
        <taxon>Viridiplantae</taxon>
        <taxon>Streptophyta</taxon>
        <taxon>Embryophyta</taxon>
        <taxon>Tracheophyta</taxon>
        <taxon>Spermatophyta</taxon>
        <taxon>Magnoliopsida</taxon>
        <taxon>eudicotyledons</taxon>
        <taxon>Gunneridae</taxon>
        <taxon>Pentapetalae</taxon>
        <taxon>asterids</taxon>
        <taxon>campanulids</taxon>
        <taxon>Asterales</taxon>
        <taxon>Asteraceae</taxon>
        <taxon>Carduoideae</taxon>
        <taxon>Cardueae</taxon>
        <taxon>Arctiinae</taxon>
        <taxon>Arctium</taxon>
    </lineage>
</organism>
<evidence type="ECO:0000313" key="2">
    <source>
        <dbReference type="Proteomes" id="UP001055879"/>
    </source>
</evidence>
<keyword evidence="2" id="KW-1185">Reference proteome</keyword>
<proteinExistence type="predicted"/>
<reference evidence="2" key="1">
    <citation type="journal article" date="2022" name="Mol. Ecol. Resour.">
        <title>The genomes of chicory, endive, great burdock and yacon provide insights into Asteraceae palaeo-polyploidization history and plant inulin production.</title>
        <authorList>
            <person name="Fan W."/>
            <person name="Wang S."/>
            <person name="Wang H."/>
            <person name="Wang A."/>
            <person name="Jiang F."/>
            <person name="Liu H."/>
            <person name="Zhao H."/>
            <person name="Xu D."/>
            <person name="Zhang Y."/>
        </authorList>
    </citation>
    <scope>NUCLEOTIDE SEQUENCE [LARGE SCALE GENOMIC DNA]</scope>
    <source>
        <strain evidence="2">cv. Niubang</strain>
    </source>
</reference>